<dbReference type="AlphaFoldDB" id="A0A2P6V3V0"/>
<gene>
    <name evidence="2" type="ORF">C2E20_7682</name>
</gene>
<protein>
    <submittedName>
        <fullName evidence="2">Uncharacterized protein</fullName>
    </submittedName>
</protein>
<keyword evidence="3" id="KW-1185">Reference proteome</keyword>
<keyword evidence="1" id="KW-0472">Membrane</keyword>
<name>A0A2P6V3V0_9CHLO</name>
<evidence type="ECO:0000256" key="1">
    <source>
        <dbReference type="SAM" id="Phobius"/>
    </source>
</evidence>
<sequence>MAQRRLELVCSRNSWWLRPPPGEPFDPTALPKHQQDAAERLLMLRFPLSQTLQERIQRHEQQRGGACFCCLMVVGLLLPAGCFMQGSWDYDRDMDVLRKEAAAALAAHLPPGSWELVEHIDSEAEFGGGKPLFHLYFI</sequence>
<accession>A0A2P6V3V0</accession>
<keyword evidence="1" id="KW-0812">Transmembrane</keyword>
<keyword evidence="1" id="KW-1133">Transmembrane helix</keyword>
<evidence type="ECO:0000313" key="3">
    <source>
        <dbReference type="Proteomes" id="UP000239649"/>
    </source>
</evidence>
<feature type="transmembrane region" description="Helical" evidence="1">
    <location>
        <begin position="65"/>
        <end position="88"/>
    </location>
</feature>
<organism evidence="2 3">
    <name type="scientific">Micractinium conductrix</name>
    <dbReference type="NCBI Taxonomy" id="554055"/>
    <lineage>
        <taxon>Eukaryota</taxon>
        <taxon>Viridiplantae</taxon>
        <taxon>Chlorophyta</taxon>
        <taxon>core chlorophytes</taxon>
        <taxon>Trebouxiophyceae</taxon>
        <taxon>Chlorellales</taxon>
        <taxon>Chlorellaceae</taxon>
        <taxon>Chlorella clade</taxon>
        <taxon>Micractinium</taxon>
    </lineage>
</organism>
<proteinExistence type="predicted"/>
<evidence type="ECO:0000313" key="2">
    <source>
        <dbReference type="EMBL" id="PSC68754.1"/>
    </source>
</evidence>
<dbReference type="Proteomes" id="UP000239649">
    <property type="component" value="Unassembled WGS sequence"/>
</dbReference>
<comment type="caution">
    <text evidence="2">The sequence shown here is derived from an EMBL/GenBank/DDBJ whole genome shotgun (WGS) entry which is preliminary data.</text>
</comment>
<dbReference type="OrthoDB" id="10282852at2759"/>
<reference evidence="2 3" key="1">
    <citation type="journal article" date="2018" name="Plant J.">
        <title>Genome sequences of Chlorella sorokiniana UTEX 1602 and Micractinium conductrix SAG 241.80: implications to maltose excretion by a green alga.</title>
        <authorList>
            <person name="Arriola M.B."/>
            <person name="Velmurugan N."/>
            <person name="Zhang Y."/>
            <person name="Plunkett M.H."/>
            <person name="Hondzo H."/>
            <person name="Barney B.M."/>
        </authorList>
    </citation>
    <scope>NUCLEOTIDE SEQUENCE [LARGE SCALE GENOMIC DNA]</scope>
    <source>
        <strain evidence="2 3">SAG 241.80</strain>
    </source>
</reference>
<dbReference type="EMBL" id="LHPF02000033">
    <property type="protein sequence ID" value="PSC68754.1"/>
    <property type="molecule type" value="Genomic_DNA"/>
</dbReference>